<name>A0A3S4ZQ80_9PLAT</name>
<evidence type="ECO:0000256" key="1">
    <source>
        <dbReference type="SAM" id="MobiDB-lite"/>
    </source>
</evidence>
<dbReference type="Proteomes" id="UP000784294">
    <property type="component" value="Unassembled WGS sequence"/>
</dbReference>
<dbReference type="EMBL" id="CAAALY010030919">
    <property type="protein sequence ID" value="VEL17061.1"/>
    <property type="molecule type" value="Genomic_DNA"/>
</dbReference>
<reference evidence="2" key="1">
    <citation type="submission" date="2018-11" db="EMBL/GenBank/DDBJ databases">
        <authorList>
            <consortium name="Pathogen Informatics"/>
        </authorList>
    </citation>
    <scope>NUCLEOTIDE SEQUENCE</scope>
</reference>
<keyword evidence="3" id="KW-1185">Reference proteome</keyword>
<organism evidence="2 3">
    <name type="scientific">Protopolystoma xenopodis</name>
    <dbReference type="NCBI Taxonomy" id="117903"/>
    <lineage>
        <taxon>Eukaryota</taxon>
        <taxon>Metazoa</taxon>
        <taxon>Spiralia</taxon>
        <taxon>Lophotrochozoa</taxon>
        <taxon>Platyhelminthes</taxon>
        <taxon>Monogenea</taxon>
        <taxon>Polyopisthocotylea</taxon>
        <taxon>Polystomatidea</taxon>
        <taxon>Polystomatidae</taxon>
        <taxon>Protopolystoma</taxon>
    </lineage>
</organism>
<protein>
    <submittedName>
        <fullName evidence="2">Uncharacterized protein</fullName>
    </submittedName>
</protein>
<accession>A0A3S4ZQ80</accession>
<comment type="caution">
    <text evidence="2">The sequence shown here is derived from an EMBL/GenBank/DDBJ whole genome shotgun (WGS) entry which is preliminary data.</text>
</comment>
<sequence>MCSWRLFCVRPLDYRSSHQQEPCSLVASATDRETNAIRDPSLHRLVRSMPCQRGRTSLKEHTEMPSFGNFTSERK</sequence>
<gene>
    <name evidence="2" type="ORF">PXEA_LOCUS10501</name>
</gene>
<evidence type="ECO:0000313" key="2">
    <source>
        <dbReference type="EMBL" id="VEL17061.1"/>
    </source>
</evidence>
<dbReference type="AlphaFoldDB" id="A0A3S4ZQ80"/>
<proteinExistence type="predicted"/>
<evidence type="ECO:0000313" key="3">
    <source>
        <dbReference type="Proteomes" id="UP000784294"/>
    </source>
</evidence>
<feature type="region of interest" description="Disordered" evidence="1">
    <location>
        <begin position="53"/>
        <end position="75"/>
    </location>
</feature>